<accession>A0ABV6JQ25</accession>
<evidence type="ECO:0000313" key="6">
    <source>
        <dbReference type="Proteomes" id="UP001589818"/>
    </source>
</evidence>
<keyword evidence="3" id="KW-0804">Transcription</keyword>
<comment type="caution">
    <text evidence="5">The sequence shown here is derived from an EMBL/GenBank/DDBJ whole genome shotgun (WGS) entry which is preliminary data.</text>
</comment>
<dbReference type="PRINTS" id="PR00035">
    <property type="entry name" value="HTHGNTR"/>
</dbReference>
<dbReference type="PRINTS" id="PR00033">
    <property type="entry name" value="HTHASNC"/>
</dbReference>
<dbReference type="InterPro" id="IPR011711">
    <property type="entry name" value="GntR_C"/>
</dbReference>
<keyword evidence="2" id="KW-0238">DNA-binding</keyword>
<evidence type="ECO:0000256" key="1">
    <source>
        <dbReference type="ARBA" id="ARBA00023015"/>
    </source>
</evidence>
<gene>
    <name evidence="5" type="ORF">ACFFJ8_35505</name>
</gene>
<dbReference type="Pfam" id="PF00392">
    <property type="entry name" value="GntR"/>
    <property type="match status" value="1"/>
</dbReference>
<dbReference type="Pfam" id="PF07729">
    <property type="entry name" value="FCD"/>
    <property type="match status" value="1"/>
</dbReference>
<dbReference type="SUPFAM" id="SSF48008">
    <property type="entry name" value="GntR ligand-binding domain-like"/>
    <property type="match status" value="1"/>
</dbReference>
<evidence type="ECO:0000313" key="5">
    <source>
        <dbReference type="EMBL" id="MFC0396643.1"/>
    </source>
</evidence>
<keyword evidence="6" id="KW-1185">Reference proteome</keyword>
<dbReference type="InterPro" id="IPR036388">
    <property type="entry name" value="WH-like_DNA-bd_sf"/>
</dbReference>
<feature type="domain" description="HTH gntR-type" evidence="4">
    <location>
        <begin position="12"/>
        <end position="79"/>
    </location>
</feature>
<dbReference type="InterPro" id="IPR008920">
    <property type="entry name" value="TF_FadR/GntR_C"/>
</dbReference>
<dbReference type="EMBL" id="JBHLVF010000064">
    <property type="protein sequence ID" value="MFC0396643.1"/>
    <property type="molecule type" value="Genomic_DNA"/>
</dbReference>
<evidence type="ECO:0000256" key="3">
    <source>
        <dbReference type="ARBA" id="ARBA00023163"/>
    </source>
</evidence>
<dbReference type="PANTHER" id="PTHR43537">
    <property type="entry name" value="TRANSCRIPTIONAL REGULATOR, GNTR FAMILY"/>
    <property type="match status" value="1"/>
</dbReference>
<dbReference type="SUPFAM" id="SSF46785">
    <property type="entry name" value="Winged helix' DNA-binding domain"/>
    <property type="match status" value="1"/>
</dbReference>
<dbReference type="InterPro" id="IPR000485">
    <property type="entry name" value="AsnC-type_HTH_dom"/>
</dbReference>
<dbReference type="PROSITE" id="PS50949">
    <property type="entry name" value="HTH_GNTR"/>
    <property type="match status" value="1"/>
</dbReference>
<name>A0ABV6JQ25_9BACL</name>
<reference evidence="5 6" key="1">
    <citation type="submission" date="2024-09" db="EMBL/GenBank/DDBJ databases">
        <authorList>
            <person name="Sun Q."/>
            <person name="Mori K."/>
        </authorList>
    </citation>
    <scope>NUCLEOTIDE SEQUENCE [LARGE SCALE GENOMIC DNA]</scope>
    <source>
        <strain evidence="5 6">CCM 4839</strain>
    </source>
</reference>
<dbReference type="PANTHER" id="PTHR43537:SF5">
    <property type="entry name" value="UXU OPERON TRANSCRIPTIONAL REGULATOR"/>
    <property type="match status" value="1"/>
</dbReference>
<dbReference type="Proteomes" id="UP001589818">
    <property type="component" value="Unassembled WGS sequence"/>
</dbReference>
<dbReference type="InterPro" id="IPR036390">
    <property type="entry name" value="WH_DNA-bd_sf"/>
</dbReference>
<proteinExistence type="predicted"/>
<dbReference type="InterPro" id="IPR000524">
    <property type="entry name" value="Tscrpt_reg_HTH_GntR"/>
</dbReference>
<dbReference type="Gene3D" id="1.10.10.10">
    <property type="entry name" value="Winged helix-like DNA-binding domain superfamily/Winged helix DNA-binding domain"/>
    <property type="match status" value="1"/>
</dbReference>
<dbReference type="SMART" id="SM00345">
    <property type="entry name" value="HTH_GNTR"/>
    <property type="match status" value="1"/>
</dbReference>
<dbReference type="RefSeq" id="WP_204821325.1">
    <property type="nucleotide sequence ID" value="NZ_JANHOF010000012.1"/>
</dbReference>
<dbReference type="CDD" id="cd07377">
    <property type="entry name" value="WHTH_GntR"/>
    <property type="match status" value="1"/>
</dbReference>
<dbReference type="Gene3D" id="1.20.120.530">
    <property type="entry name" value="GntR ligand-binding domain-like"/>
    <property type="match status" value="1"/>
</dbReference>
<sequence length="211" mass="24679">MSSFMFNPQSNISLREKVIHDIRSAILRGHIKPGERLKESDIADQMGVSRGPVREAIRQLEREGLIISPPYRETVVVDLDADEIREFLIPIRYHLESTVIKKYMHLMDEPFFDRLQGIVDEMGKPLRSPEIYPLVELDLSFHESIIHLAAERTVQTMWQSISHHIKLHFNKNTEDYDRENFVQDHALLLSTLRTKDLGRIQQDLLAHMNLF</sequence>
<evidence type="ECO:0000259" key="4">
    <source>
        <dbReference type="PROSITE" id="PS50949"/>
    </source>
</evidence>
<organism evidence="5 6">
    <name type="scientific">Paenibacillus mendelii</name>
    <dbReference type="NCBI Taxonomy" id="206163"/>
    <lineage>
        <taxon>Bacteria</taxon>
        <taxon>Bacillati</taxon>
        <taxon>Bacillota</taxon>
        <taxon>Bacilli</taxon>
        <taxon>Bacillales</taxon>
        <taxon>Paenibacillaceae</taxon>
        <taxon>Paenibacillus</taxon>
    </lineage>
</organism>
<evidence type="ECO:0000256" key="2">
    <source>
        <dbReference type="ARBA" id="ARBA00023125"/>
    </source>
</evidence>
<keyword evidence="1" id="KW-0805">Transcription regulation</keyword>
<protein>
    <submittedName>
        <fullName evidence="5">GntR family transcriptional regulator</fullName>
    </submittedName>
</protein>